<feature type="transmembrane region" description="Helical" evidence="20">
    <location>
        <begin position="342"/>
        <end position="361"/>
    </location>
</feature>
<keyword evidence="13" id="KW-0460">Magnesium</keyword>
<feature type="coiled-coil region" evidence="18">
    <location>
        <begin position="759"/>
        <end position="786"/>
    </location>
</feature>
<name>A0A3L6SPK5_PANMI</name>
<comment type="similarity">
    <text evidence="5">Belongs to the STT3 family.</text>
</comment>
<dbReference type="Proteomes" id="UP000275267">
    <property type="component" value="Unassembled WGS sequence"/>
</dbReference>
<dbReference type="AlphaFoldDB" id="A0A3L6SPK5"/>
<dbReference type="GO" id="GO:0016020">
    <property type="term" value="C:membrane"/>
    <property type="evidence" value="ECO:0007669"/>
    <property type="project" value="InterPro"/>
</dbReference>
<feature type="transmembrane region" description="Helical" evidence="20">
    <location>
        <begin position="131"/>
        <end position="154"/>
    </location>
</feature>
<evidence type="ECO:0000256" key="11">
    <source>
        <dbReference type="ARBA" id="ARBA00022741"/>
    </source>
</evidence>
<evidence type="ECO:0000256" key="4">
    <source>
        <dbReference type="ARBA" id="ARBA00004922"/>
    </source>
</evidence>
<comment type="catalytic activity">
    <reaction evidence="17">
        <text>a di-trans,poly-cis-dolichyl diphosphooligosaccharide + L-asparaginyl-[protein] = N(4)-(oligosaccharide-(1-&gt;4)-N-acetyl-beta-D-glucosaminyl-(1-&gt;4)-N-acetyl-beta-D-glucosaminyl)-L-asparaginyl-[protein] + a di-trans,poly-cis-dolichyl diphosphate + H(+)</text>
        <dbReference type="Rhea" id="RHEA:22980"/>
        <dbReference type="Rhea" id="RHEA-COMP:12804"/>
        <dbReference type="Rhea" id="RHEA-COMP:12805"/>
        <dbReference type="Rhea" id="RHEA-COMP:19506"/>
        <dbReference type="Rhea" id="RHEA-COMP:19509"/>
        <dbReference type="ChEBI" id="CHEBI:15378"/>
        <dbReference type="ChEBI" id="CHEBI:50347"/>
        <dbReference type="ChEBI" id="CHEBI:57497"/>
        <dbReference type="ChEBI" id="CHEBI:57570"/>
        <dbReference type="ChEBI" id="CHEBI:132529"/>
        <dbReference type="EC" id="2.4.99.18"/>
    </reaction>
</comment>
<feature type="transmembrane region" description="Helical" evidence="20">
    <location>
        <begin position="99"/>
        <end position="125"/>
    </location>
</feature>
<feature type="domain" description="Oligosaccharyl transferase STT3 N-terminal" evidence="21">
    <location>
        <begin position="64"/>
        <end position="349"/>
    </location>
</feature>
<keyword evidence="8" id="KW-0808">Transferase</keyword>
<keyword evidence="12" id="KW-0067">ATP-binding</keyword>
<feature type="transmembrane region" description="Helical" evidence="20">
    <location>
        <begin position="197"/>
        <end position="215"/>
    </location>
</feature>
<dbReference type="InterPro" id="IPR003674">
    <property type="entry name" value="Oligo_trans_STT3"/>
</dbReference>
<dbReference type="UniPathway" id="UPA00378"/>
<evidence type="ECO:0000256" key="7">
    <source>
        <dbReference type="ARBA" id="ARBA00022676"/>
    </source>
</evidence>
<evidence type="ECO:0000259" key="21">
    <source>
        <dbReference type="Pfam" id="PF02516"/>
    </source>
</evidence>
<accession>A0A3L6SPK5</accession>
<feature type="transmembrane region" description="Helical" evidence="20">
    <location>
        <begin position="292"/>
        <end position="312"/>
    </location>
</feature>
<sequence length="791" mass="87574">MPDPQSSTAASGGGGRLRNAFGGVLCAFTLLLIGVLAFSIRLFSVIKYESVIHEFDPYFNYRVTQEAKGSGAGLMAAAILAMVPSYISRSVAGSYDNEAVAIFALIFTFYLYVKTLNTGSLFYATLNALSYFYMVCSWGGYTFIINLIPMHVLLCIVTGRYSSRLYIAYAPLVVLGTLLAALVPVVGFNAVMTSEHFASFLMFIILHVVALVYYIKGLLSPRLFKVAMTFVVTVGLAVCFAVAAILIALVASSPTKGWSGRSLSLLDPTYASKYIPIIASVSEHQPPTWPSYFMDINVLAFLVPAGIISCFLPLSDASSFLVLYLVTSVYFSGVMVRLMLVLAPAACILSGIALSEAFGVLTRSMKFQRPTSDDGSTTAQDGSSNTPANSEAVSKEKPSKKNSTKDKGSEGSSPVNPRTEDKLLVLPCGPSAVGIMLLIILSGFYVVHCVWAAAEAYSAPSIVLTSRSHDGLHVFDDFREAYGWLRHNTDVDDKVHLLAAYYYYTTCVCSDRKMELIVQVASWWDYGYQTTAMANRTVIVDNNTWNNTHIATVGTAMASPEKAAWEILNSLDVKYVFVVFGGLIGYPSDDINKFLWMVRIGGGVFPHIKEADYLRDGNYRVDAHGTPTMLNSLMYKLCYYRFVETDGKGFDRVRRYEIGKKHFKLTHFEECIRCVHILLDAGFHYPPLDEFENKFHAQNQWKEEPMVIEIRKVGCWIAGVVKIQSRLAQGRHLPDKAIDLADEACANVRVQLDSQPEVIDNLERKRIQLEVELHALEKEKDKASKARLVEF</sequence>
<evidence type="ECO:0000256" key="5">
    <source>
        <dbReference type="ARBA" id="ARBA00010810"/>
    </source>
</evidence>
<dbReference type="PANTHER" id="PTHR13872">
    <property type="entry name" value="DOLICHYL-DIPHOSPHOOLIGOSACCHARIDE--PROTEIN GLYCOSYLTRANSFERASE SUBUNIT"/>
    <property type="match status" value="1"/>
</dbReference>
<feature type="transmembrane region" description="Helical" evidence="20">
    <location>
        <begin position="20"/>
        <end position="40"/>
    </location>
</feature>
<evidence type="ECO:0000256" key="8">
    <source>
        <dbReference type="ARBA" id="ARBA00022679"/>
    </source>
</evidence>
<evidence type="ECO:0000256" key="20">
    <source>
        <dbReference type="SAM" id="Phobius"/>
    </source>
</evidence>
<dbReference type="GO" id="GO:0004579">
    <property type="term" value="F:dolichyl-diphosphooligosaccharide-protein glycotransferase activity"/>
    <property type="evidence" value="ECO:0007669"/>
    <property type="project" value="UniProtKB-EC"/>
</dbReference>
<evidence type="ECO:0000256" key="13">
    <source>
        <dbReference type="ARBA" id="ARBA00022842"/>
    </source>
</evidence>
<dbReference type="EMBL" id="PQIB02000004">
    <property type="protein sequence ID" value="RLN23684.1"/>
    <property type="molecule type" value="Genomic_DNA"/>
</dbReference>
<keyword evidence="24" id="KW-1185">Reference proteome</keyword>
<dbReference type="EC" id="2.4.99.18" evidence="6"/>
<feature type="compositionally biased region" description="Polar residues" evidence="19">
    <location>
        <begin position="369"/>
        <end position="392"/>
    </location>
</feature>
<dbReference type="Gene3D" id="3.40.50.12610">
    <property type="match status" value="1"/>
</dbReference>
<dbReference type="InterPro" id="IPR048307">
    <property type="entry name" value="STT3_N"/>
</dbReference>
<dbReference type="PANTHER" id="PTHR13872:SF44">
    <property type="entry name" value="DOLICHYL-DIPHOSPHOOLIGOSACCHARIDE--PROTEIN GLYCOTRANSFERASE"/>
    <property type="match status" value="1"/>
</dbReference>
<comment type="cofactor">
    <cofactor evidence="2">
        <name>Mg(2+)</name>
        <dbReference type="ChEBI" id="CHEBI:18420"/>
    </cofactor>
</comment>
<feature type="region of interest" description="Disordered" evidence="19">
    <location>
        <begin position="368"/>
        <end position="416"/>
    </location>
</feature>
<evidence type="ECO:0000256" key="15">
    <source>
        <dbReference type="ARBA" id="ARBA00023136"/>
    </source>
</evidence>
<comment type="pathway">
    <text evidence="4">Protein modification; protein glycosylation.</text>
</comment>
<evidence type="ECO:0000256" key="16">
    <source>
        <dbReference type="ARBA" id="ARBA00023211"/>
    </source>
</evidence>
<evidence type="ECO:0000256" key="6">
    <source>
        <dbReference type="ARBA" id="ARBA00012605"/>
    </source>
</evidence>
<organism evidence="23 24">
    <name type="scientific">Panicum miliaceum</name>
    <name type="common">Proso millet</name>
    <name type="synonym">Broomcorn millet</name>
    <dbReference type="NCBI Taxonomy" id="4540"/>
    <lineage>
        <taxon>Eukaryota</taxon>
        <taxon>Viridiplantae</taxon>
        <taxon>Streptophyta</taxon>
        <taxon>Embryophyta</taxon>
        <taxon>Tracheophyta</taxon>
        <taxon>Spermatophyta</taxon>
        <taxon>Magnoliopsida</taxon>
        <taxon>Liliopsida</taxon>
        <taxon>Poales</taxon>
        <taxon>Poaceae</taxon>
        <taxon>PACMAD clade</taxon>
        <taxon>Panicoideae</taxon>
        <taxon>Panicodae</taxon>
        <taxon>Paniceae</taxon>
        <taxon>Panicinae</taxon>
        <taxon>Panicum</taxon>
        <taxon>Panicum sect. Panicum</taxon>
    </lineage>
</organism>
<keyword evidence="7" id="KW-0328">Glycosyltransferase</keyword>
<evidence type="ECO:0000256" key="18">
    <source>
        <dbReference type="SAM" id="Coils"/>
    </source>
</evidence>
<keyword evidence="16" id="KW-0464">Manganese</keyword>
<keyword evidence="10" id="KW-0479">Metal-binding</keyword>
<evidence type="ECO:0000256" key="17">
    <source>
        <dbReference type="ARBA" id="ARBA00048829"/>
    </source>
</evidence>
<dbReference type="SUPFAM" id="SSF52540">
    <property type="entry name" value="P-loop containing nucleoside triphosphate hydrolases"/>
    <property type="match status" value="1"/>
</dbReference>
<keyword evidence="11" id="KW-0547">Nucleotide-binding</keyword>
<feature type="compositionally biased region" description="Basic and acidic residues" evidence="19">
    <location>
        <begin position="393"/>
        <end position="409"/>
    </location>
</feature>
<gene>
    <name evidence="23" type="ORF">C2845_PM07G22790</name>
</gene>
<dbReference type="STRING" id="4540.A0A3L6SPK5"/>
<dbReference type="Pfam" id="PF02516">
    <property type="entry name" value="STT3"/>
    <property type="match status" value="1"/>
</dbReference>
<evidence type="ECO:0000256" key="9">
    <source>
        <dbReference type="ARBA" id="ARBA00022692"/>
    </source>
</evidence>
<dbReference type="InterPro" id="IPR027417">
    <property type="entry name" value="P-loop_NTPase"/>
</dbReference>
<dbReference type="GO" id="GO:0012505">
    <property type="term" value="C:endomembrane system"/>
    <property type="evidence" value="ECO:0007669"/>
    <property type="project" value="UniProtKB-SubCell"/>
</dbReference>
<evidence type="ECO:0000256" key="10">
    <source>
        <dbReference type="ARBA" id="ARBA00022723"/>
    </source>
</evidence>
<dbReference type="Gene3D" id="3.40.50.300">
    <property type="entry name" value="P-loop containing nucleotide triphosphate hydrolases"/>
    <property type="match status" value="1"/>
</dbReference>
<feature type="transmembrane region" description="Helical" evidence="20">
    <location>
        <begin position="166"/>
        <end position="191"/>
    </location>
</feature>
<keyword evidence="14 20" id="KW-1133">Transmembrane helix</keyword>
<evidence type="ECO:0000259" key="22">
    <source>
        <dbReference type="Pfam" id="PF17871"/>
    </source>
</evidence>
<evidence type="ECO:0000313" key="24">
    <source>
        <dbReference type="Proteomes" id="UP000275267"/>
    </source>
</evidence>
<keyword evidence="9 20" id="KW-0812">Transmembrane</keyword>
<feature type="domain" description="ClpA/ClpB AAA lid" evidence="22">
    <location>
        <begin position="719"/>
        <end position="788"/>
    </location>
</feature>
<reference evidence="24" key="1">
    <citation type="journal article" date="2019" name="Nat. Commun.">
        <title>The genome of broomcorn millet.</title>
        <authorList>
            <person name="Zou C."/>
            <person name="Miki D."/>
            <person name="Li D."/>
            <person name="Tang Q."/>
            <person name="Xiao L."/>
            <person name="Rajput S."/>
            <person name="Deng P."/>
            <person name="Jia W."/>
            <person name="Huang R."/>
            <person name="Zhang M."/>
            <person name="Sun Y."/>
            <person name="Hu J."/>
            <person name="Fu X."/>
            <person name="Schnable P.S."/>
            <person name="Li F."/>
            <person name="Zhang H."/>
            <person name="Feng B."/>
            <person name="Zhu X."/>
            <person name="Liu R."/>
            <person name="Schnable J.C."/>
            <person name="Zhu J.-K."/>
            <person name="Zhang H."/>
        </authorList>
    </citation>
    <scope>NUCLEOTIDE SEQUENCE [LARGE SCALE GENOMIC DNA]</scope>
</reference>
<evidence type="ECO:0000313" key="23">
    <source>
        <dbReference type="EMBL" id="RLN23684.1"/>
    </source>
</evidence>
<comment type="cofactor">
    <cofactor evidence="1">
        <name>Mn(2+)</name>
        <dbReference type="ChEBI" id="CHEBI:29035"/>
    </cofactor>
</comment>
<dbReference type="OrthoDB" id="10261066at2759"/>
<dbReference type="GO" id="GO:0046872">
    <property type="term" value="F:metal ion binding"/>
    <property type="evidence" value="ECO:0007669"/>
    <property type="project" value="UniProtKB-KW"/>
</dbReference>
<dbReference type="GO" id="GO:0005524">
    <property type="term" value="F:ATP binding"/>
    <property type="evidence" value="ECO:0007669"/>
    <property type="project" value="UniProtKB-KW"/>
</dbReference>
<evidence type="ECO:0000256" key="14">
    <source>
        <dbReference type="ARBA" id="ARBA00022989"/>
    </source>
</evidence>
<comment type="caution">
    <text evidence="23">The sequence shown here is derived from an EMBL/GenBank/DDBJ whole genome shotgun (WGS) entry which is preliminary data.</text>
</comment>
<comment type="subcellular location">
    <subcellularLocation>
        <location evidence="3">Endomembrane system</location>
        <topology evidence="3">Multi-pass membrane protein</topology>
    </subcellularLocation>
</comment>
<dbReference type="InterPro" id="IPR041546">
    <property type="entry name" value="ClpA/ClpB_AAA_lid"/>
</dbReference>
<feature type="transmembrane region" description="Helical" evidence="20">
    <location>
        <begin position="69"/>
        <end position="87"/>
    </location>
</feature>
<evidence type="ECO:0000256" key="19">
    <source>
        <dbReference type="SAM" id="MobiDB-lite"/>
    </source>
</evidence>
<evidence type="ECO:0000256" key="3">
    <source>
        <dbReference type="ARBA" id="ARBA00004127"/>
    </source>
</evidence>
<evidence type="ECO:0000256" key="1">
    <source>
        <dbReference type="ARBA" id="ARBA00001936"/>
    </source>
</evidence>
<evidence type="ECO:0000256" key="12">
    <source>
        <dbReference type="ARBA" id="ARBA00022840"/>
    </source>
</evidence>
<protein>
    <recommendedName>
        <fullName evidence="6">dolichyl-diphosphooligosaccharide--protein glycotransferase</fullName>
        <ecNumber evidence="6">2.4.99.18</ecNumber>
    </recommendedName>
</protein>
<keyword evidence="18" id="KW-0175">Coiled coil</keyword>
<proteinExistence type="inferred from homology"/>
<dbReference type="Pfam" id="PF17871">
    <property type="entry name" value="AAA_lid_9"/>
    <property type="match status" value="1"/>
</dbReference>
<feature type="transmembrane region" description="Helical" evidence="20">
    <location>
        <begin position="423"/>
        <end position="447"/>
    </location>
</feature>
<feature type="transmembrane region" description="Helical" evidence="20">
    <location>
        <begin position="319"/>
        <end position="336"/>
    </location>
</feature>
<evidence type="ECO:0000256" key="2">
    <source>
        <dbReference type="ARBA" id="ARBA00001946"/>
    </source>
</evidence>
<keyword evidence="15 20" id="KW-0472">Membrane</keyword>
<feature type="transmembrane region" description="Helical" evidence="20">
    <location>
        <begin position="227"/>
        <end position="251"/>
    </location>
</feature>